<reference evidence="1" key="1">
    <citation type="submission" date="2020-09" db="EMBL/GenBank/DDBJ databases">
        <title>Genome-Enabled Discovery of Anthraquinone Biosynthesis in Senna tora.</title>
        <authorList>
            <person name="Kang S.-H."/>
            <person name="Pandey R.P."/>
            <person name="Lee C.-M."/>
            <person name="Sim J.-S."/>
            <person name="Jeong J.-T."/>
            <person name="Choi B.-S."/>
            <person name="Jung M."/>
            <person name="Ginzburg D."/>
            <person name="Zhao K."/>
            <person name="Won S.Y."/>
            <person name="Oh T.-J."/>
            <person name="Yu Y."/>
            <person name="Kim N.-H."/>
            <person name="Lee O.R."/>
            <person name="Lee T.-H."/>
            <person name="Bashyal P."/>
            <person name="Kim T.-S."/>
            <person name="Lee W.-H."/>
            <person name="Kawkins C."/>
            <person name="Kim C.-K."/>
            <person name="Kim J.S."/>
            <person name="Ahn B.O."/>
            <person name="Rhee S.Y."/>
            <person name="Sohng J.K."/>
        </authorList>
    </citation>
    <scope>NUCLEOTIDE SEQUENCE</scope>
    <source>
        <tissue evidence="1">Leaf</tissue>
    </source>
</reference>
<proteinExistence type="predicted"/>
<name>A0A834TBC7_9FABA</name>
<evidence type="ECO:0000313" key="1">
    <source>
        <dbReference type="EMBL" id="KAF7818095.1"/>
    </source>
</evidence>
<dbReference type="AlphaFoldDB" id="A0A834TBC7"/>
<sequence length="137" mass="15663">MKTASKEYIEIGNMPYIPTQIKHWIYAESTLFKAYNPNPKAIKIIMMIRNGECEESDDNRSVLVHRQGLLQPNLSSDYVPCTNLRLSEIELLPAQGDLVLDPFCWNAYGDLYTTCLLLARGRSSSLLVTQYNDFDHC</sequence>
<organism evidence="1 2">
    <name type="scientific">Senna tora</name>
    <dbReference type="NCBI Taxonomy" id="362788"/>
    <lineage>
        <taxon>Eukaryota</taxon>
        <taxon>Viridiplantae</taxon>
        <taxon>Streptophyta</taxon>
        <taxon>Embryophyta</taxon>
        <taxon>Tracheophyta</taxon>
        <taxon>Spermatophyta</taxon>
        <taxon>Magnoliopsida</taxon>
        <taxon>eudicotyledons</taxon>
        <taxon>Gunneridae</taxon>
        <taxon>Pentapetalae</taxon>
        <taxon>rosids</taxon>
        <taxon>fabids</taxon>
        <taxon>Fabales</taxon>
        <taxon>Fabaceae</taxon>
        <taxon>Caesalpinioideae</taxon>
        <taxon>Cassia clade</taxon>
        <taxon>Senna</taxon>
    </lineage>
</organism>
<accession>A0A834TBC7</accession>
<keyword evidence="2" id="KW-1185">Reference proteome</keyword>
<evidence type="ECO:0000313" key="2">
    <source>
        <dbReference type="Proteomes" id="UP000634136"/>
    </source>
</evidence>
<dbReference type="Proteomes" id="UP000634136">
    <property type="component" value="Unassembled WGS sequence"/>
</dbReference>
<comment type="caution">
    <text evidence="1">The sequence shown here is derived from an EMBL/GenBank/DDBJ whole genome shotgun (WGS) entry which is preliminary data.</text>
</comment>
<protein>
    <submittedName>
        <fullName evidence="1">Polygalacturonase</fullName>
    </submittedName>
</protein>
<dbReference type="EMBL" id="JAAIUW010000008">
    <property type="protein sequence ID" value="KAF7818095.1"/>
    <property type="molecule type" value="Genomic_DNA"/>
</dbReference>
<gene>
    <name evidence="1" type="ORF">G2W53_023550</name>
</gene>